<keyword evidence="2" id="KW-1185">Reference proteome</keyword>
<gene>
    <name evidence="1" type="ORF">NZD89_28015</name>
</gene>
<dbReference type="Proteomes" id="UP001164761">
    <property type="component" value="Plasmid unnamed1"/>
</dbReference>
<accession>A0ABY6ZPY0</accession>
<geneLocation type="plasmid" evidence="1 2">
    <name>unnamed1</name>
</geneLocation>
<proteinExistence type="predicted"/>
<evidence type="ECO:0000313" key="1">
    <source>
        <dbReference type="EMBL" id="WAH44896.1"/>
    </source>
</evidence>
<reference evidence="1" key="1">
    <citation type="submission" date="2022-08" db="EMBL/GenBank/DDBJ databases">
        <title>Alicyclobacillus fastidiosus DSM 17978, complete genome.</title>
        <authorList>
            <person name="Wang Q."/>
            <person name="Cai R."/>
            <person name="Wang Z."/>
        </authorList>
    </citation>
    <scope>NUCLEOTIDE SEQUENCE</scope>
    <source>
        <strain evidence="1">DSM 17978</strain>
        <plasmid evidence="1">unnamed1</plasmid>
    </source>
</reference>
<dbReference type="RefSeq" id="WP_268008764.1">
    <property type="nucleotide sequence ID" value="NZ_BSUT01000003.1"/>
</dbReference>
<organism evidence="1 2">
    <name type="scientific">Alicyclobacillus fastidiosus</name>
    <dbReference type="NCBI Taxonomy" id="392011"/>
    <lineage>
        <taxon>Bacteria</taxon>
        <taxon>Bacillati</taxon>
        <taxon>Bacillota</taxon>
        <taxon>Bacilli</taxon>
        <taxon>Bacillales</taxon>
        <taxon>Alicyclobacillaceae</taxon>
        <taxon>Alicyclobacillus</taxon>
    </lineage>
</organism>
<name>A0ABY6ZPY0_9BACL</name>
<evidence type="ECO:0000313" key="2">
    <source>
        <dbReference type="Proteomes" id="UP001164761"/>
    </source>
</evidence>
<keyword evidence="1" id="KW-0614">Plasmid</keyword>
<protein>
    <submittedName>
        <fullName evidence="1">Uncharacterized protein</fullName>
    </submittedName>
</protein>
<dbReference type="EMBL" id="CP104068">
    <property type="protein sequence ID" value="WAH44896.1"/>
    <property type="molecule type" value="Genomic_DNA"/>
</dbReference>
<sequence>MRDVIIVVLLYFGLLSWNYQPYMDEINGVREQYLQTVASTAISEAKIKGYFTSSDLSNIQSNVAEHLGFSVGEVTINGTTTPMTRGEELDLSISVPSHINLFSLSPSTNQVTLKATASADSEAILT</sequence>